<feature type="transmembrane region" description="Helical" evidence="1">
    <location>
        <begin position="26"/>
        <end position="48"/>
    </location>
</feature>
<gene>
    <name evidence="2" type="ORF">JOE66_001550</name>
</gene>
<keyword evidence="3" id="KW-1185">Reference proteome</keyword>
<feature type="transmembrane region" description="Helical" evidence="1">
    <location>
        <begin position="105"/>
        <end position="130"/>
    </location>
</feature>
<dbReference type="Proteomes" id="UP000776164">
    <property type="component" value="Unassembled WGS sequence"/>
</dbReference>
<dbReference type="EMBL" id="JAFBBU010000001">
    <property type="protein sequence ID" value="MBM7471916.1"/>
    <property type="molecule type" value="Genomic_DNA"/>
</dbReference>
<keyword evidence="1" id="KW-0812">Transmembrane</keyword>
<reference evidence="2 3" key="1">
    <citation type="submission" date="2021-01" db="EMBL/GenBank/DDBJ databases">
        <title>Sequencing the genomes of 1000 actinobacteria strains.</title>
        <authorList>
            <person name="Klenk H.-P."/>
        </authorList>
    </citation>
    <scope>NUCLEOTIDE SEQUENCE [LARGE SCALE GENOMIC DNA]</scope>
    <source>
        <strain evidence="2 3">DSM 13057</strain>
    </source>
</reference>
<evidence type="ECO:0000256" key="1">
    <source>
        <dbReference type="SAM" id="Phobius"/>
    </source>
</evidence>
<comment type="caution">
    <text evidence="2">The sequence shown here is derived from an EMBL/GenBank/DDBJ whole genome shotgun (WGS) entry which is preliminary data.</text>
</comment>
<feature type="transmembrane region" description="Helical" evidence="1">
    <location>
        <begin position="68"/>
        <end position="93"/>
    </location>
</feature>
<dbReference type="RefSeq" id="WP_205108260.1">
    <property type="nucleotide sequence ID" value="NZ_BAAAHT010000013.1"/>
</dbReference>
<accession>A0ABS2L603</accession>
<sequence length="136" mass="14819">MIPKYIPAVPDVVDERADKIKTLKTALWLTALFGAGLLPPLLIGWGYLSSFLFLNYDGSSDVEAKQKLVGGLIYVLAGVVIQLASTFAVWIISAKLARLSDQPNVGFELSVFVGIWLAGATIGVGVYFMFFAQNYR</sequence>
<evidence type="ECO:0000313" key="3">
    <source>
        <dbReference type="Proteomes" id="UP000776164"/>
    </source>
</evidence>
<keyword evidence="1" id="KW-0472">Membrane</keyword>
<evidence type="ECO:0008006" key="4">
    <source>
        <dbReference type="Google" id="ProtNLM"/>
    </source>
</evidence>
<keyword evidence="1" id="KW-1133">Transmembrane helix</keyword>
<organism evidence="2 3">
    <name type="scientific">Subtercola frigoramans</name>
    <dbReference type="NCBI Taxonomy" id="120298"/>
    <lineage>
        <taxon>Bacteria</taxon>
        <taxon>Bacillati</taxon>
        <taxon>Actinomycetota</taxon>
        <taxon>Actinomycetes</taxon>
        <taxon>Micrococcales</taxon>
        <taxon>Microbacteriaceae</taxon>
        <taxon>Subtercola</taxon>
    </lineage>
</organism>
<name>A0ABS2L603_9MICO</name>
<proteinExistence type="predicted"/>
<evidence type="ECO:0000313" key="2">
    <source>
        <dbReference type="EMBL" id="MBM7471916.1"/>
    </source>
</evidence>
<protein>
    <recommendedName>
        <fullName evidence="4">DUF4870 domain-containing protein</fullName>
    </recommendedName>
</protein>